<dbReference type="InterPro" id="IPR001610">
    <property type="entry name" value="PAC"/>
</dbReference>
<dbReference type="Pfam" id="PF00512">
    <property type="entry name" value="HisKA"/>
    <property type="match status" value="1"/>
</dbReference>
<dbReference type="Gene3D" id="3.30.565.10">
    <property type="entry name" value="Histidine kinase-like ATPase, C-terminal domain"/>
    <property type="match status" value="1"/>
</dbReference>
<dbReference type="PANTHER" id="PTHR43304:SF1">
    <property type="entry name" value="PAC DOMAIN-CONTAINING PROTEIN"/>
    <property type="match status" value="1"/>
</dbReference>
<feature type="domain" description="Histidine kinase" evidence="15">
    <location>
        <begin position="639"/>
        <end position="852"/>
    </location>
</feature>
<keyword evidence="10" id="KW-0547">Nucleotide-binding</keyword>
<evidence type="ECO:0000259" key="15">
    <source>
        <dbReference type="PROSITE" id="PS50109"/>
    </source>
</evidence>
<dbReference type="InterPro" id="IPR000014">
    <property type="entry name" value="PAS"/>
</dbReference>
<feature type="domain" description="PAS" evidence="16">
    <location>
        <begin position="480"/>
        <end position="536"/>
    </location>
</feature>
<reference evidence="19 20" key="1">
    <citation type="submission" date="2019-02" db="EMBL/GenBank/DDBJ databases">
        <title>Deep-cultivation of Planctomycetes and their phenomic and genomic characterization uncovers novel biology.</title>
        <authorList>
            <person name="Wiegand S."/>
            <person name="Jogler M."/>
            <person name="Boedeker C."/>
            <person name="Pinto D."/>
            <person name="Vollmers J."/>
            <person name="Rivas-Marin E."/>
            <person name="Kohn T."/>
            <person name="Peeters S.H."/>
            <person name="Heuer A."/>
            <person name="Rast P."/>
            <person name="Oberbeckmann S."/>
            <person name="Bunk B."/>
            <person name="Jeske O."/>
            <person name="Meyerdierks A."/>
            <person name="Storesund J.E."/>
            <person name="Kallscheuer N."/>
            <person name="Luecker S."/>
            <person name="Lage O.M."/>
            <person name="Pohl T."/>
            <person name="Merkel B.J."/>
            <person name="Hornburger P."/>
            <person name="Mueller R.-W."/>
            <person name="Bruemmer F."/>
            <person name="Labrenz M."/>
            <person name="Spormann A.M."/>
            <person name="Op den Camp H."/>
            <person name="Overmann J."/>
            <person name="Amann R."/>
            <person name="Jetten M.S.M."/>
            <person name="Mascher T."/>
            <person name="Medema M.H."/>
            <person name="Devos D.P."/>
            <person name="Kaster A.-K."/>
            <person name="Ovreas L."/>
            <person name="Rohde M."/>
            <person name="Galperin M.Y."/>
            <person name="Jogler C."/>
        </authorList>
    </citation>
    <scope>NUCLEOTIDE SEQUENCE [LARGE SCALE GENOMIC DNA]</scope>
    <source>
        <strain evidence="19 20">K23_9</strain>
    </source>
</reference>
<dbReference type="InterPro" id="IPR003661">
    <property type="entry name" value="HisK_dim/P_dom"/>
</dbReference>
<dbReference type="PANTHER" id="PTHR43304">
    <property type="entry name" value="PHYTOCHROME-LIKE PROTEIN CPH1"/>
    <property type="match status" value="1"/>
</dbReference>
<dbReference type="SMART" id="SM00086">
    <property type="entry name" value="PAC"/>
    <property type="match status" value="2"/>
</dbReference>
<accession>A0A517NW86</accession>
<dbReference type="PROSITE" id="PS50113">
    <property type="entry name" value="PAC"/>
    <property type="match status" value="2"/>
</dbReference>
<dbReference type="EC" id="2.7.13.3" evidence="3"/>
<feature type="domain" description="PAS" evidence="16">
    <location>
        <begin position="367"/>
        <end position="424"/>
    </location>
</feature>
<dbReference type="SMART" id="SM00388">
    <property type="entry name" value="HisKA"/>
    <property type="match status" value="1"/>
</dbReference>
<dbReference type="Pfam" id="PF00989">
    <property type="entry name" value="PAS"/>
    <property type="match status" value="1"/>
</dbReference>
<dbReference type="Pfam" id="PF08447">
    <property type="entry name" value="PAS_3"/>
    <property type="match status" value="1"/>
</dbReference>
<dbReference type="Gene3D" id="3.30.450.20">
    <property type="entry name" value="PAS domain"/>
    <property type="match status" value="2"/>
</dbReference>
<dbReference type="InterPro" id="IPR006189">
    <property type="entry name" value="CHASE_dom"/>
</dbReference>
<feature type="transmembrane region" description="Helical" evidence="14">
    <location>
        <begin position="24"/>
        <end position="43"/>
    </location>
</feature>
<dbReference type="InterPro" id="IPR042240">
    <property type="entry name" value="CHASE_sf"/>
</dbReference>
<keyword evidence="7 19" id="KW-0808">Transferase</keyword>
<evidence type="ECO:0000256" key="14">
    <source>
        <dbReference type="SAM" id="Phobius"/>
    </source>
</evidence>
<evidence type="ECO:0000259" key="18">
    <source>
        <dbReference type="PROSITE" id="PS50839"/>
    </source>
</evidence>
<keyword evidence="11" id="KW-0418">Kinase</keyword>
<evidence type="ECO:0000313" key="19">
    <source>
        <dbReference type="EMBL" id="QDT11384.1"/>
    </source>
</evidence>
<dbReference type="EMBL" id="CP036526">
    <property type="protein sequence ID" value="QDT11384.1"/>
    <property type="molecule type" value="Genomic_DNA"/>
</dbReference>
<evidence type="ECO:0000256" key="6">
    <source>
        <dbReference type="ARBA" id="ARBA00022553"/>
    </source>
</evidence>
<keyword evidence="6" id="KW-0597">Phosphoprotein</keyword>
<dbReference type="SMART" id="SM00387">
    <property type="entry name" value="HATPase_c"/>
    <property type="match status" value="1"/>
</dbReference>
<evidence type="ECO:0000256" key="1">
    <source>
        <dbReference type="ARBA" id="ARBA00000085"/>
    </source>
</evidence>
<comment type="subcellular location">
    <subcellularLocation>
        <location evidence="2">Cell inner membrane</location>
        <topology evidence="2">Multi-pass membrane protein</topology>
    </subcellularLocation>
</comment>
<evidence type="ECO:0000256" key="9">
    <source>
        <dbReference type="ARBA" id="ARBA00022737"/>
    </source>
</evidence>
<dbReference type="RefSeq" id="WP_145419224.1">
    <property type="nucleotide sequence ID" value="NZ_CP036526.1"/>
</dbReference>
<gene>
    <name evidence="19" type="primary">cph1_6</name>
    <name evidence="19" type="ORF">K239x_33800</name>
</gene>
<dbReference type="SUPFAM" id="SSF47384">
    <property type="entry name" value="Homodimeric domain of signal transducing histidine kinase"/>
    <property type="match status" value="1"/>
</dbReference>
<evidence type="ECO:0000259" key="16">
    <source>
        <dbReference type="PROSITE" id="PS50112"/>
    </source>
</evidence>
<evidence type="ECO:0000256" key="3">
    <source>
        <dbReference type="ARBA" id="ARBA00012438"/>
    </source>
</evidence>
<dbReference type="GO" id="GO:0006355">
    <property type="term" value="P:regulation of DNA-templated transcription"/>
    <property type="evidence" value="ECO:0007669"/>
    <property type="project" value="InterPro"/>
</dbReference>
<keyword evidence="20" id="KW-1185">Reference proteome</keyword>
<dbReference type="GO" id="GO:0000166">
    <property type="term" value="F:nucleotide binding"/>
    <property type="evidence" value="ECO:0007669"/>
    <property type="project" value="UniProtKB-KW"/>
</dbReference>
<evidence type="ECO:0000256" key="12">
    <source>
        <dbReference type="ARBA" id="ARBA00022989"/>
    </source>
</evidence>
<evidence type="ECO:0000256" key="4">
    <source>
        <dbReference type="ARBA" id="ARBA00022475"/>
    </source>
</evidence>
<dbReference type="InterPro" id="IPR013655">
    <property type="entry name" value="PAS_fold_3"/>
</dbReference>
<dbReference type="FunFam" id="2.10.70.100:FF:000001">
    <property type="entry name" value="Sensory transduction histidine kinase"/>
    <property type="match status" value="1"/>
</dbReference>
<dbReference type="PRINTS" id="PR00344">
    <property type="entry name" value="BCTRLSENSOR"/>
</dbReference>
<dbReference type="InterPro" id="IPR003594">
    <property type="entry name" value="HATPase_dom"/>
</dbReference>
<dbReference type="InterPro" id="IPR004358">
    <property type="entry name" value="Sig_transdc_His_kin-like_C"/>
</dbReference>
<dbReference type="SUPFAM" id="SSF55874">
    <property type="entry name" value="ATPase domain of HSP90 chaperone/DNA topoisomerase II/histidine kinase"/>
    <property type="match status" value="1"/>
</dbReference>
<dbReference type="GO" id="GO:0000155">
    <property type="term" value="F:phosphorelay sensor kinase activity"/>
    <property type="evidence" value="ECO:0007669"/>
    <property type="project" value="InterPro"/>
</dbReference>
<dbReference type="SMART" id="SM00091">
    <property type="entry name" value="PAS"/>
    <property type="match status" value="2"/>
</dbReference>
<protein>
    <recommendedName>
        <fullName evidence="3">histidine kinase</fullName>
        <ecNumber evidence="3">2.7.13.3</ecNumber>
    </recommendedName>
</protein>
<dbReference type="Pfam" id="PF02518">
    <property type="entry name" value="HATPase_c"/>
    <property type="match status" value="1"/>
</dbReference>
<dbReference type="Pfam" id="PF03924">
    <property type="entry name" value="CHASE"/>
    <property type="match status" value="1"/>
</dbReference>
<keyword evidence="12 14" id="KW-1133">Transmembrane helix</keyword>
<feature type="domain" description="PAC" evidence="17">
    <location>
        <begin position="427"/>
        <end position="479"/>
    </location>
</feature>
<keyword evidence="5" id="KW-0997">Cell inner membrane</keyword>
<keyword evidence="4" id="KW-1003">Cell membrane</keyword>
<keyword evidence="13 14" id="KW-0472">Membrane</keyword>
<evidence type="ECO:0000256" key="2">
    <source>
        <dbReference type="ARBA" id="ARBA00004429"/>
    </source>
</evidence>
<dbReference type="Gene3D" id="1.10.287.130">
    <property type="match status" value="1"/>
</dbReference>
<evidence type="ECO:0000256" key="11">
    <source>
        <dbReference type="ARBA" id="ARBA00022777"/>
    </source>
</evidence>
<dbReference type="NCBIfam" id="TIGR00229">
    <property type="entry name" value="sensory_box"/>
    <property type="match status" value="3"/>
</dbReference>
<dbReference type="AlphaFoldDB" id="A0A517NW86"/>
<feature type="domain" description="PAC" evidence="17">
    <location>
        <begin position="569"/>
        <end position="621"/>
    </location>
</feature>
<feature type="domain" description="CHASE" evidence="18">
    <location>
        <begin position="142"/>
        <end position="249"/>
    </location>
</feature>
<dbReference type="Gene3D" id="2.10.70.100">
    <property type="match status" value="1"/>
</dbReference>
<dbReference type="PROSITE" id="PS50109">
    <property type="entry name" value="HIS_KIN"/>
    <property type="match status" value="1"/>
</dbReference>
<name>A0A517NW86_9BACT</name>
<dbReference type="SUPFAM" id="SSF55785">
    <property type="entry name" value="PYP-like sensor domain (PAS domain)"/>
    <property type="match status" value="2"/>
</dbReference>
<evidence type="ECO:0000256" key="10">
    <source>
        <dbReference type="ARBA" id="ARBA00022741"/>
    </source>
</evidence>
<dbReference type="OrthoDB" id="231918at2"/>
<dbReference type="SMART" id="SM01079">
    <property type="entry name" value="CHASE"/>
    <property type="match status" value="1"/>
</dbReference>
<evidence type="ECO:0000256" key="7">
    <source>
        <dbReference type="ARBA" id="ARBA00022679"/>
    </source>
</evidence>
<dbReference type="CDD" id="cd00082">
    <property type="entry name" value="HisKA"/>
    <property type="match status" value="1"/>
</dbReference>
<evidence type="ECO:0000259" key="17">
    <source>
        <dbReference type="PROSITE" id="PS50113"/>
    </source>
</evidence>
<dbReference type="InterPro" id="IPR036890">
    <property type="entry name" value="HATPase_C_sf"/>
</dbReference>
<dbReference type="PROSITE" id="PS50112">
    <property type="entry name" value="PAS"/>
    <property type="match status" value="2"/>
</dbReference>
<dbReference type="InterPro" id="IPR052162">
    <property type="entry name" value="Sensor_kinase/Photoreceptor"/>
</dbReference>
<sequence length="857" mass="95176">MSSDQATVSARPAESKRDGGVLPWFHWAVVFMSLGLTLFAWYFSRNQLKGKIAAQFDRETDRVIALVIERMAKYEDALRSGVAFIDTNDGEVDYAAWEKFATSIEIEKRYPGINGIGIIKSFPKDQVAAFVQSRRRQHPDFSIHPRHDGDELWPISSINPLNGNQQALGLDIAHESSRLAAARKARESGAEQITAPIVLVQDSMKTPGFLFYVPFYKPSINPSNPDKQFAGLVYAPFVFRTLMQGVLQKQRRSVAIRISDSADVLFDEHVDTDQDYDPDPLLKNQVAIPLYGRTWEFDVWSTEAFREGVDSSKPATILICGIIIDSLLIGLLLLIARDTRRAEGRAEVMGADLEKLELAARVNHIGIWDYDPVSGSLHWDPQMFALYGRDPNELPDSHESWLENLHPDDRDKSEYLLQDALAGNSAFDCEFRVVHPDGTIRFLSGKAVVFRDDAGNAVRMLGANTDVTERKDVSSELEATRQMQSAILDAAGAAIIATDLEGVIVTFNNAAERMLGYSKEELVNKQNPGVFHDPDEVVNRAKELCEELGREVLPGFEVFVAKSAIGELEQREWTYVRKNGSTVPVLLTVTAIRAQDQTISGYLGIASDISERKRAKTKLEEANVQLARSNDELAQFAYVASHDLQEPLRKVISFCELLQEDCGDQVSKDGGQYIAYIVDGATRMRTLIQDLLAYSRLDSEDRHPTDVDSNQAVQSAIANLYEAIEESGAKITVDDLPVVQATSGQFAQLFQNLIGNAIKYRGDRAPIIHVSGAATDSGWKFTVEDNGIGIDESYRQTVFGIFKRLHTQTEYSGTGIGLAVCKRIVDNLNGRIWVEPSPSGGSIFRVEFPMPITNSTA</sequence>
<evidence type="ECO:0000313" key="20">
    <source>
        <dbReference type="Proteomes" id="UP000319817"/>
    </source>
</evidence>
<evidence type="ECO:0000256" key="5">
    <source>
        <dbReference type="ARBA" id="ARBA00022519"/>
    </source>
</evidence>
<dbReference type="CDD" id="cd00130">
    <property type="entry name" value="PAS"/>
    <property type="match status" value="2"/>
</dbReference>
<keyword evidence="8 14" id="KW-0812">Transmembrane</keyword>
<dbReference type="PROSITE" id="PS50839">
    <property type="entry name" value="CHASE"/>
    <property type="match status" value="1"/>
</dbReference>
<dbReference type="Proteomes" id="UP000319817">
    <property type="component" value="Chromosome"/>
</dbReference>
<dbReference type="InterPro" id="IPR035965">
    <property type="entry name" value="PAS-like_dom_sf"/>
</dbReference>
<dbReference type="InterPro" id="IPR005467">
    <property type="entry name" value="His_kinase_dom"/>
</dbReference>
<evidence type="ECO:0000256" key="13">
    <source>
        <dbReference type="ARBA" id="ARBA00023136"/>
    </source>
</evidence>
<dbReference type="InterPro" id="IPR000700">
    <property type="entry name" value="PAS-assoc_C"/>
</dbReference>
<proteinExistence type="predicted"/>
<dbReference type="GO" id="GO:0005886">
    <property type="term" value="C:plasma membrane"/>
    <property type="evidence" value="ECO:0007669"/>
    <property type="project" value="UniProtKB-SubCell"/>
</dbReference>
<comment type="catalytic activity">
    <reaction evidence="1">
        <text>ATP + protein L-histidine = ADP + protein N-phospho-L-histidine.</text>
        <dbReference type="EC" id="2.7.13.3"/>
    </reaction>
</comment>
<dbReference type="InterPro" id="IPR013767">
    <property type="entry name" value="PAS_fold"/>
</dbReference>
<dbReference type="Gene3D" id="3.30.450.350">
    <property type="entry name" value="CHASE domain"/>
    <property type="match status" value="1"/>
</dbReference>
<keyword evidence="9" id="KW-0677">Repeat</keyword>
<evidence type="ECO:0000256" key="8">
    <source>
        <dbReference type="ARBA" id="ARBA00022692"/>
    </source>
</evidence>
<organism evidence="19 20">
    <name type="scientific">Stieleria marina</name>
    <dbReference type="NCBI Taxonomy" id="1930275"/>
    <lineage>
        <taxon>Bacteria</taxon>
        <taxon>Pseudomonadati</taxon>
        <taxon>Planctomycetota</taxon>
        <taxon>Planctomycetia</taxon>
        <taxon>Pirellulales</taxon>
        <taxon>Pirellulaceae</taxon>
        <taxon>Stieleria</taxon>
    </lineage>
</organism>
<dbReference type="InterPro" id="IPR036097">
    <property type="entry name" value="HisK_dim/P_sf"/>
</dbReference>